<evidence type="ECO:0008006" key="3">
    <source>
        <dbReference type="Google" id="ProtNLM"/>
    </source>
</evidence>
<gene>
    <name evidence="1" type="ORF">WCD41_05610</name>
</gene>
<reference evidence="1 2" key="1">
    <citation type="submission" date="2024-03" db="EMBL/GenBank/DDBJ databases">
        <title>Actinomycetospora sp. OC33-EN06, a novel actinomycete isolated from wild orchid (Aerides multiflora).</title>
        <authorList>
            <person name="Suriyachadkun C."/>
        </authorList>
    </citation>
    <scope>NUCLEOTIDE SEQUENCE [LARGE SCALE GENOMIC DNA]</scope>
    <source>
        <strain evidence="1 2">OC33-EN06</strain>
    </source>
</reference>
<organism evidence="1 2">
    <name type="scientific">Actinomycetospora aeridis</name>
    <dbReference type="NCBI Taxonomy" id="3129231"/>
    <lineage>
        <taxon>Bacteria</taxon>
        <taxon>Bacillati</taxon>
        <taxon>Actinomycetota</taxon>
        <taxon>Actinomycetes</taxon>
        <taxon>Pseudonocardiales</taxon>
        <taxon>Pseudonocardiaceae</taxon>
        <taxon>Actinomycetospora</taxon>
    </lineage>
</organism>
<evidence type="ECO:0000313" key="2">
    <source>
        <dbReference type="Proteomes" id="UP001370100"/>
    </source>
</evidence>
<comment type="caution">
    <text evidence="1">The sequence shown here is derived from an EMBL/GenBank/DDBJ whole genome shotgun (WGS) entry which is preliminary data.</text>
</comment>
<dbReference type="Proteomes" id="UP001370100">
    <property type="component" value="Unassembled WGS sequence"/>
</dbReference>
<protein>
    <recommendedName>
        <fullName evidence="3">Transcriptional regulator, AbiEi antitoxin, Type IV TA system</fullName>
    </recommendedName>
</protein>
<dbReference type="RefSeq" id="WP_337712410.1">
    <property type="nucleotide sequence ID" value="NZ_JBBEGL010000002.1"/>
</dbReference>
<accession>A0ABU8N0L5</accession>
<name>A0ABU8N0L5_9PSEU</name>
<sequence>MENPEDWMRLVKAQDGLVTRQQALAHGLTNDKIAAHIDGERWLLRKPGVLSTFTGPLTPAARRRAALLFVRGPAALSHASAAAVLGLRREDESAPVHVAVPYGSSARGCEGVCVHRSRAFAHITVDDDPPRVGKVHTIIDLAVDEPDARSALRTLTSLAAAARIPAQRLQEALELRRPRRYLKPLQDAVSLLRDGVGSILETDWVLNVERPHALPAPRRQFRVVVDGQWRAEDLLFEMPLGDLIVRLDGWRYHADKRTAQIDRARDNAAELAHRARMTFGWDEVHEEPCPTAVLVGRRLRELGWEDELQRCTSCM</sequence>
<dbReference type="EMBL" id="JBBEGL010000002">
    <property type="protein sequence ID" value="MEJ2885917.1"/>
    <property type="molecule type" value="Genomic_DNA"/>
</dbReference>
<evidence type="ECO:0000313" key="1">
    <source>
        <dbReference type="EMBL" id="MEJ2885917.1"/>
    </source>
</evidence>
<proteinExistence type="predicted"/>
<keyword evidence="2" id="KW-1185">Reference proteome</keyword>